<keyword evidence="1" id="KW-0175">Coiled coil</keyword>
<evidence type="ECO:0000313" key="3">
    <source>
        <dbReference type="EMBL" id="VFJ44620.1"/>
    </source>
</evidence>
<proteinExistence type="predicted"/>
<sequence length="442" mass="47549">MNHFVSRNDTPLHPGAPDDKKQGAVGEKFSKGLFFSCTAFLLITALPALAQQTSEPTGHKQPPAATAVEPAPTQVPTEPKGPDALPEKTTAMPADRPPPGNIPADTECAVQVKSLENLLESAQKSLAECESNRAPCLPPSVDLRKRIDQALAEQQRLKKDQQRLMIENQQLKDQLARETPQTGAEPPSPGPQQATPPMAGGDGAAKSSSELSESSGASDSVPPREEKPKPPTIDPVVEAGKIIGQYPCSVLHVQKGPEDGVIIGGVIRSEKEQKRIASALEKKGVPVDKGTFAARRIDTDLCLRALPKIPKHQGQWVMAFDKRDDMYAESIDDLTVAYQDIPASARRLLPGDEQACGCAGVALRDGAAKEILKPLSASNAEIWAARGSNVILCRKDSWLSHHGQPCRDQQQGKDQTNNGWTLRSADVTRKDAILVIDISRTD</sequence>
<feature type="region of interest" description="Disordered" evidence="2">
    <location>
        <begin position="53"/>
        <end position="105"/>
    </location>
</feature>
<evidence type="ECO:0000256" key="1">
    <source>
        <dbReference type="SAM" id="Coils"/>
    </source>
</evidence>
<feature type="coiled-coil region" evidence="1">
    <location>
        <begin position="112"/>
        <end position="174"/>
    </location>
</feature>
<feature type="compositionally biased region" description="Low complexity" evidence="2">
    <location>
        <begin position="207"/>
        <end position="220"/>
    </location>
</feature>
<dbReference type="AlphaFoldDB" id="A0A450RZ83"/>
<name>A0A450RZ83_9GAMM</name>
<evidence type="ECO:0000313" key="4">
    <source>
        <dbReference type="EMBL" id="VFJ53471.1"/>
    </source>
</evidence>
<feature type="region of interest" description="Disordered" evidence="2">
    <location>
        <begin position="1"/>
        <end position="24"/>
    </location>
</feature>
<dbReference type="EMBL" id="CAADFA010000014">
    <property type="protein sequence ID" value="VFJ44620.1"/>
    <property type="molecule type" value="Genomic_DNA"/>
</dbReference>
<protein>
    <submittedName>
        <fullName evidence="3">Uncharacterized protein</fullName>
    </submittedName>
</protein>
<dbReference type="EMBL" id="CAADFL010000727">
    <property type="protein sequence ID" value="VFK20779.1"/>
    <property type="molecule type" value="Genomic_DNA"/>
</dbReference>
<gene>
    <name evidence="4" type="ORF">BECKFM1743A_GA0114220_101151</name>
    <name evidence="5" type="ORF">BECKFM1743B_GA0114221_107271</name>
    <name evidence="3" type="ORF">BECKFM1743C_GA0114222_100141</name>
</gene>
<accession>A0A450RZ83</accession>
<reference evidence="3" key="1">
    <citation type="submission" date="2019-02" db="EMBL/GenBank/DDBJ databases">
        <authorList>
            <person name="Gruber-Vodicka R. H."/>
            <person name="Seah K. B. B."/>
        </authorList>
    </citation>
    <scope>NUCLEOTIDE SEQUENCE</scope>
    <source>
        <strain evidence="4">BECK_BZ163</strain>
        <strain evidence="5">BECK_BZ164</strain>
        <strain evidence="3">BECK_BZ165</strain>
    </source>
</reference>
<evidence type="ECO:0000256" key="2">
    <source>
        <dbReference type="SAM" id="MobiDB-lite"/>
    </source>
</evidence>
<dbReference type="EMBL" id="CAADEZ010000115">
    <property type="protein sequence ID" value="VFJ53471.1"/>
    <property type="molecule type" value="Genomic_DNA"/>
</dbReference>
<feature type="compositionally biased region" description="Low complexity" evidence="2">
    <location>
        <begin position="61"/>
        <end position="77"/>
    </location>
</feature>
<evidence type="ECO:0000313" key="5">
    <source>
        <dbReference type="EMBL" id="VFK20779.1"/>
    </source>
</evidence>
<feature type="region of interest" description="Disordered" evidence="2">
    <location>
        <begin position="174"/>
        <end position="235"/>
    </location>
</feature>
<organism evidence="3">
    <name type="scientific">Candidatus Kentrum sp. FM</name>
    <dbReference type="NCBI Taxonomy" id="2126340"/>
    <lineage>
        <taxon>Bacteria</taxon>
        <taxon>Pseudomonadati</taxon>
        <taxon>Pseudomonadota</taxon>
        <taxon>Gammaproteobacteria</taxon>
        <taxon>Candidatus Kentrum</taxon>
    </lineage>
</organism>